<name>A0ABX2D8P0_9SPHI</name>
<keyword evidence="4" id="KW-1185">Reference proteome</keyword>
<keyword evidence="3" id="KW-0808">Transferase</keyword>
<evidence type="ECO:0000313" key="3">
    <source>
        <dbReference type="EMBL" id="NQX30433.1"/>
    </source>
</evidence>
<gene>
    <name evidence="3" type="ORF">HQN85_01750</name>
</gene>
<dbReference type="RefSeq" id="WP_173268628.1">
    <property type="nucleotide sequence ID" value="NZ_JABMKV010000001.1"/>
</dbReference>
<feature type="transmembrane region" description="Helical" evidence="1">
    <location>
        <begin position="276"/>
        <end position="296"/>
    </location>
</feature>
<reference evidence="3 4" key="1">
    <citation type="submission" date="2020-05" db="EMBL/GenBank/DDBJ databases">
        <title>Description of Pedobacter foliorum sp. nov.</title>
        <authorList>
            <person name="Qi S."/>
            <person name="Carlier A."/>
            <person name="Cnockaert M."/>
            <person name="Vandamme P."/>
        </authorList>
    </citation>
    <scope>NUCLEOTIDE SEQUENCE [LARGE SCALE GENOMIC DNA]</scope>
    <source>
        <strain evidence="3 4">LMG 31300</strain>
    </source>
</reference>
<comment type="caution">
    <text evidence="3">The sequence shown here is derived from an EMBL/GenBank/DDBJ whole genome shotgun (WGS) entry which is preliminary data.</text>
</comment>
<feature type="transmembrane region" description="Helical" evidence="1">
    <location>
        <begin position="229"/>
        <end position="256"/>
    </location>
</feature>
<feature type="transmembrane region" description="Helical" evidence="1">
    <location>
        <begin position="105"/>
        <end position="128"/>
    </location>
</feature>
<keyword evidence="3" id="KW-0418">Kinase</keyword>
<feature type="transmembrane region" description="Helical" evidence="1">
    <location>
        <begin position="43"/>
        <end position="64"/>
    </location>
</feature>
<accession>A0ABX2D8P0</accession>
<dbReference type="Gene3D" id="3.30.565.10">
    <property type="entry name" value="Histidine kinase-like ATPase, C-terminal domain"/>
    <property type="match status" value="1"/>
</dbReference>
<evidence type="ECO:0000259" key="2">
    <source>
        <dbReference type="Pfam" id="PF06580"/>
    </source>
</evidence>
<dbReference type="InterPro" id="IPR010559">
    <property type="entry name" value="Sig_transdc_His_kin_internal"/>
</dbReference>
<keyword evidence="1" id="KW-0472">Membrane</keyword>
<evidence type="ECO:0000313" key="4">
    <source>
        <dbReference type="Proteomes" id="UP000762110"/>
    </source>
</evidence>
<dbReference type="Proteomes" id="UP000762110">
    <property type="component" value="Unassembled WGS sequence"/>
</dbReference>
<keyword evidence="1" id="KW-1133">Transmembrane helix</keyword>
<dbReference type="EMBL" id="JABMKV010000001">
    <property type="protein sequence ID" value="NQX30433.1"/>
    <property type="molecule type" value="Genomic_DNA"/>
</dbReference>
<dbReference type="InterPro" id="IPR036890">
    <property type="entry name" value="HATPase_C_sf"/>
</dbReference>
<sequence>MNKSFSLSNFLLKRAEFLAFVGLWLWIGIFQVQEKDAESWKPFLMVLLVLLPIQIPGFIFSWYKSTLLSNFTRRQFLTYWTSCFLVCLPIITDVCILLFPNYDPSLFIGAVLANVSLELVLSANSYYLKKVQHIKWIKKIGLENAVLLSIILLSIVISAMAVSSIGNPKFDTKEQLLIGFVFTPAKLITHFWTFLSFTLQFLFMYLCGYLLFIVNSRLLVSKILKQKGLILYILSALACIAILYPIIGQLLILLPINQIFGRDIFSLNPFLLENGFGAMAIIALSLPIVLAIQWGAQNTHILSLQKEKSQTELDLMKQQLNPHFFFNTLNNLYALSLQKSEKTPESILRLSELMRYTIYKGQEEKVTISQEINYLEDYIALQQIRLKKPLSLNFKQHISNQNIQIAPLLLIILLENAFKHGIEPAEEATFLNLSLSCTDQELIFSCENSIEPDKTATKPGIGLNNLKKRLELLYPNAYSLDITSNNIIFKTTLYLKLS</sequence>
<dbReference type="Pfam" id="PF06580">
    <property type="entry name" value="His_kinase"/>
    <property type="match status" value="1"/>
</dbReference>
<protein>
    <submittedName>
        <fullName evidence="3">Sensor histidine kinase</fullName>
    </submittedName>
</protein>
<dbReference type="GO" id="GO:0016301">
    <property type="term" value="F:kinase activity"/>
    <property type="evidence" value="ECO:0007669"/>
    <property type="project" value="UniProtKB-KW"/>
</dbReference>
<dbReference type="InterPro" id="IPR050640">
    <property type="entry name" value="Bact_2-comp_sensor_kinase"/>
</dbReference>
<feature type="transmembrane region" description="Helical" evidence="1">
    <location>
        <begin position="76"/>
        <end position="99"/>
    </location>
</feature>
<feature type="domain" description="Signal transduction histidine kinase internal region" evidence="2">
    <location>
        <begin position="312"/>
        <end position="388"/>
    </location>
</feature>
<evidence type="ECO:0000256" key="1">
    <source>
        <dbReference type="SAM" id="Phobius"/>
    </source>
</evidence>
<organism evidence="3 4">
    <name type="scientific">Pedobacter boryungensis</name>
    <dbReference type="NCBI Taxonomy" id="869962"/>
    <lineage>
        <taxon>Bacteria</taxon>
        <taxon>Pseudomonadati</taxon>
        <taxon>Bacteroidota</taxon>
        <taxon>Sphingobacteriia</taxon>
        <taxon>Sphingobacteriales</taxon>
        <taxon>Sphingobacteriaceae</taxon>
        <taxon>Pedobacter</taxon>
    </lineage>
</organism>
<proteinExistence type="predicted"/>
<feature type="transmembrane region" description="Helical" evidence="1">
    <location>
        <begin position="191"/>
        <end position="214"/>
    </location>
</feature>
<feature type="transmembrane region" description="Helical" evidence="1">
    <location>
        <begin position="12"/>
        <end position="31"/>
    </location>
</feature>
<dbReference type="PANTHER" id="PTHR34220:SF7">
    <property type="entry name" value="SENSOR HISTIDINE KINASE YPDA"/>
    <property type="match status" value="1"/>
</dbReference>
<feature type="transmembrane region" description="Helical" evidence="1">
    <location>
        <begin position="140"/>
        <end position="162"/>
    </location>
</feature>
<dbReference type="PANTHER" id="PTHR34220">
    <property type="entry name" value="SENSOR HISTIDINE KINASE YPDA"/>
    <property type="match status" value="1"/>
</dbReference>
<keyword evidence="1" id="KW-0812">Transmembrane</keyword>